<proteinExistence type="predicted"/>
<dbReference type="EMBL" id="JACEMZ010000083">
    <property type="protein sequence ID" value="MBA4453166.1"/>
    <property type="molecule type" value="Genomic_DNA"/>
</dbReference>
<sequence>MDSISEKLFGKLKNACDKCSSDTISLSGGLDSTILAYYLQKQKPNAISIIAKDFEANDLVYCQMASQEFDLPLTIYNVETEQILEAVEETIKILKNFNDIEIRNNIVMYLAIKWAKDNQSDGIITGDGADELFAGYNFLLDKSKQELEGEIQRIYSIMHFPTQKIGKYLGLKVESPFLDEDVVDFALSIPGNLKVDTRDGKKYGKWILR</sequence>
<comment type="caution">
    <text evidence="1">The sequence shown here is derived from an EMBL/GenBank/DDBJ whole genome shotgun (WGS) entry which is preliminary data.</text>
</comment>
<gene>
    <name evidence="1" type="ORF">H2B03_08410</name>
</gene>
<reference evidence="1 2" key="1">
    <citation type="journal article" date="2020" name="Appl. Environ. Microbiol.">
        <title>Genomic Characteristics of a Novel Species of Ammonia-Oxidizing Archaea from the Jiulong River Estuary.</title>
        <authorList>
            <person name="Zou D."/>
            <person name="Wan R."/>
            <person name="Han L."/>
            <person name="Xu M.N."/>
            <person name="Liu Y."/>
            <person name="Liu H."/>
            <person name="Kao S.J."/>
            <person name="Li M."/>
        </authorList>
    </citation>
    <scope>NUCLEOTIDE SEQUENCE [LARGE SCALE GENOMIC DNA]</scope>
    <source>
        <strain evidence="1">W1bin1</strain>
    </source>
</reference>
<evidence type="ECO:0000313" key="2">
    <source>
        <dbReference type="Proteomes" id="UP000559653"/>
    </source>
</evidence>
<evidence type="ECO:0000313" key="1">
    <source>
        <dbReference type="EMBL" id="MBA4453166.1"/>
    </source>
</evidence>
<protein>
    <submittedName>
        <fullName evidence="1">Asparagine synthase</fullName>
    </submittedName>
</protein>
<feature type="non-terminal residue" evidence="1">
    <location>
        <position position="209"/>
    </location>
</feature>
<accession>A0AC60W0W8</accession>
<organism evidence="1 2">
    <name type="scientific">Candidatus Nitrosomaritimum aestuariumsis</name>
    <dbReference type="NCBI Taxonomy" id="3342354"/>
    <lineage>
        <taxon>Archaea</taxon>
        <taxon>Nitrososphaerota</taxon>
        <taxon>Nitrososphaeria</taxon>
        <taxon>Nitrosopumilales</taxon>
        <taxon>Nitrosopumilaceae</taxon>
        <taxon>Candidatus Nitrosomaritimum</taxon>
    </lineage>
</organism>
<name>A0AC60W0W8_9ARCH</name>
<dbReference type="Proteomes" id="UP000559653">
    <property type="component" value="Unassembled WGS sequence"/>
</dbReference>